<organism evidence="3 4">
    <name type="scientific">Armillaria gallica</name>
    <name type="common">Bulbous honey fungus</name>
    <name type="synonym">Armillaria bulbosa</name>
    <dbReference type="NCBI Taxonomy" id="47427"/>
    <lineage>
        <taxon>Eukaryota</taxon>
        <taxon>Fungi</taxon>
        <taxon>Dikarya</taxon>
        <taxon>Basidiomycota</taxon>
        <taxon>Agaricomycotina</taxon>
        <taxon>Agaricomycetes</taxon>
        <taxon>Agaricomycetidae</taxon>
        <taxon>Agaricales</taxon>
        <taxon>Marasmiineae</taxon>
        <taxon>Physalacriaceae</taxon>
        <taxon>Armillaria</taxon>
    </lineage>
</organism>
<dbReference type="InterPro" id="IPR046522">
    <property type="entry name" value="DUF6699"/>
</dbReference>
<feature type="region of interest" description="Disordered" evidence="1">
    <location>
        <begin position="1"/>
        <end position="31"/>
    </location>
</feature>
<dbReference type="AlphaFoldDB" id="A0A2H3CJP6"/>
<evidence type="ECO:0000313" key="3">
    <source>
        <dbReference type="EMBL" id="PBK83255.1"/>
    </source>
</evidence>
<sequence length="282" mass="32085">MPHHISSKTTGKMVRFADSPNEEYTYGPDHISSQTATYSCRRLVQRPSPSQHQHSYVYRQSRLLKDTYSPKDNNSSPPSSSTFCSPECSQYSPLTTCTVPPSLSLSSPWPLSTQPPPTPDRLRHPITLPPVEENFSETSTMFEPHESLRPLRLSIDLSQDITPHILTLRDKPNMSPQDLPENMILVSRYLPWRIHISPCSVRDMVVALYTALRTRVTDEEMKTVGGKNVMKAFSKRVERAGEEERRKGIRRVDFLLGYTRFVGIEPSMDEPGVWKICLTPLS</sequence>
<dbReference type="STRING" id="47427.A0A2H3CJP6"/>
<evidence type="ECO:0000313" key="4">
    <source>
        <dbReference type="Proteomes" id="UP000217790"/>
    </source>
</evidence>
<proteinExistence type="predicted"/>
<accession>A0A2H3CJP6</accession>
<dbReference type="InParanoid" id="A0A2H3CJP6"/>
<gene>
    <name evidence="3" type="ORF">ARMGADRAFT_1019219</name>
</gene>
<name>A0A2H3CJP6_ARMGA</name>
<dbReference type="Pfam" id="PF20415">
    <property type="entry name" value="DUF6699"/>
    <property type="match status" value="1"/>
</dbReference>
<reference evidence="4" key="1">
    <citation type="journal article" date="2017" name="Nat. Ecol. Evol.">
        <title>Genome expansion and lineage-specific genetic innovations in the forest pathogenic fungi Armillaria.</title>
        <authorList>
            <person name="Sipos G."/>
            <person name="Prasanna A.N."/>
            <person name="Walter M.C."/>
            <person name="O'Connor E."/>
            <person name="Balint B."/>
            <person name="Krizsan K."/>
            <person name="Kiss B."/>
            <person name="Hess J."/>
            <person name="Varga T."/>
            <person name="Slot J."/>
            <person name="Riley R."/>
            <person name="Boka B."/>
            <person name="Rigling D."/>
            <person name="Barry K."/>
            <person name="Lee J."/>
            <person name="Mihaltcheva S."/>
            <person name="LaButti K."/>
            <person name="Lipzen A."/>
            <person name="Waldron R."/>
            <person name="Moloney N.M."/>
            <person name="Sperisen C."/>
            <person name="Kredics L."/>
            <person name="Vagvoelgyi C."/>
            <person name="Patrignani A."/>
            <person name="Fitzpatrick D."/>
            <person name="Nagy I."/>
            <person name="Doyle S."/>
            <person name="Anderson J.B."/>
            <person name="Grigoriev I.V."/>
            <person name="Gueldener U."/>
            <person name="Muensterkoetter M."/>
            <person name="Nagy L.G."/>
        </authorList>
    </citation>
    <scope>NUCLEOTIDE SEQUENCE [LARGE SCALE GENOMIC DNA]</scope>
    <source>
        <strain evidence="4">Ar21-2</strain>
    </source>
</reference>
<evidence type="ECO:0000256" key="1">
    <source>
        <dbReference type="SAM" id="MobiDB-lite"/>
    </source>
</evidence>
<dbReference type="OrthoDB" id="2783256at2759"/>
<dbReference type="EMBL" id="KZ293708">
    <property type="protein sequence ID" value="PBK83255.1"/>
    <property type="molecule type" value="Genomic_DNA"/>
</dbReference>
<feature type="domain" description="DUF6699" evidence="2">
    <location>
        <begin position="164"/>
        <end position="268"/>
    </location>
</feature>
<keyword evidence="4" id="KW-1185">Reference proteome</keyword>
<dbReference type="Proteomes" id="UP000217790">
    <property type="component" value="Unassembled WGS sequence"/>
</dbReference>
<protein>
    <recommendedName>
        <fullName evidence="2">DUF6699 domain-containing protein</fullName>
    </recommendedName>
</protein>
<evidence type="ECO:0000259" key="2">
    <source>
        <dbReference type="Pfam" id="PF20415"/>
    </source>
</evidence>